<dbReference type="InterPro" id="IPR011009">
    <property type="entry name" value="Kinase-like_dom_sf"/>
</dbReference>
<gene>
    <name evidence="7" type="ORF">CJ030_MR2G004010</name>
</gene>
<sequence length="362" mass="40161">MSFDRTCGEGLARAVDCFSCCRSCPRDVSWKKSNKDNTDGQNTFASVVANYSMKSGSSKHRSLAEDILKLGHAKISARFFTFYELATSTDNFNPDSLLGEGGFGRVYKGYVDSIDKIVAVKQLDRNGLQGNREFFAEVLMLSLAHHPNLVNLVGYCADGDQRMLVYEFMANGSLDSHLLDLPIDHKNPLDWYTRMRIATGAAKGLEYLHDYAKPPIGPTGGKDHVSTRVMGTYGYCAPEYASTGQLTTKSDVYSFGVVLLELITGRRAIDTSRHTEEQNLVNWAQPLFKDRKKFKVMADPLLGGKYPVKGLYQALAVAAMCLQEEAHTRPLMCDVVTALDHLSKPRNDAKGLTDSSNREKRT</sequence>
<dbReference type="PANTHER" id="PTHR47985:SF37">
    <property type="entry name" value="PROTEIN KINASE SUPERFAMILY PROTEIN"/>
    <property type="match status" value="1"/>
</dbReference>
<feature type="binding site" evidence="5">
    <location>
        <position position="121"/>
    </location>
    <ligand>
        <name>ATP</name>
        <dbReference type="ChEBI" id="CHEBI:30616"/>
    </ligand>
</feature>
<organism evidence="7 8">
    <name type="scientific">Morella rubra</name>
    <name type="common">Chinese bayberry</name>
    <dbReference type="NCBI Taxonomy" id="262757"/>
    <lineage>
        <taxon>Eukaryota</taxon>
        <taxon>Viridiplantae</taxon>
        <taxon>Streptophyta</taxon>
        <taxon>Embryophyta</taxon>
        <taxon>Tracheophyta</taxon>
        <taxon>Spermatophyta</taxon>
        <taxon>Magnoliopsida</taxon>
        <taxon>eudicotyledons</taxon>
        <taxon>Gunneridae</taxon>
        <taxon>Pentapetalae</taxon>
        <taxon>rosids</taxon>
        <taxon>fabids</taxon>
        <taxon>Fagales</taxon>
        <taxon>Myricaceae</taxon>
        <taxon>Morella</taxon>
    </lineage>
</organism>
<feature type="domain" description="Protein kinase" evidence="6">
    <location>
        <begin position="92"/>
        <end position="342"/>
    </location>
</feature>
<evidence type="ECO:0000256" key="4">
    <source>
        <dbReference type="ARBA" id="ARBA00023288"/>
    </source>
</evidence>
<dbReference type="GO" id="GO:0005886">
    <property type="term" value="C:plasma membrane"/>
    <property type="evidence" value="ECO:0007669"/>
    <property type="project" value="UniProtKB-SubCell"/>
</dbReference>
<comment type="subcellular location">
    <subcellularLocation>
        <location evidence="1">Cell membrane</location>
        <topology evidence="1">Lipid-anchor</topology>
    </subcellularLocation>
</comment>
<dbReference type="Pfam" id="PF00069">
    <property type="entry name" value="Pkinase"/>
    <property type="match status" value="1"/>
</dbReference>
<dbReference type="OrthoDB" id="4062651at2759"/>
<keyword evidence="7" id="KW-0808">Transferase</keyword>
<dbReference type="PROSITE" id="PS50011">
    <property type="entry name" value="PROTEIN_KINASE_DOM"/>
    <property type="match status" value="1"/>
</dbReference>
<dbReference type="Gene3D" id="1.10.510.10">
    <property type="entry name" value="Transferase(Phosphotransferase) domain 1"/>
    <property type="match status" value="2"/>
</dbReference>
<evidence type="ECO:0000256" key="1">
    <source>
        <dbReference type="ARBA" id="ARBA00004193"/>
    </source>
</evidence>
<evidence type="ECO:0000256" key="5">
    <source>
        <dbReference type="PROSITE-ProRule" id="PRU10141"/>
    </source>
</evidence>
<keyword evidence="3" id="KW-0472">Membrane</keyword>
<dbReference type="InterPro" id="IPR001245">
    <property type="entry name" value="Ser-Thr/Tyr_kinase_cat_dom"/>
</dbReference>
<dbReference type="AlphaFoldDB" id="A0A6A1WG51"/>
<keyword evidence="2" id="KW-0723">Serine/threonine-protein kinase</keyword>
<evidence type="ECO:0000256" key="2">
    <source>
        <dbReference type="ARBA" id="ARBA00022527"/>
    </source>
</evidence>
<keyword evidence="5" id="KW-0067">ATP-binding</keyword>
<keyword evidence="5" id="KW-0547">Nucleotide-binding</keyword>
<dbReference type="FunFam" id="3.30.200.20:FF:000266">
    <property type="entry name" value="probable serine/threonine-protein kinase RLCKVII"/>
    <property type="match status" value="1"/>
</dbReference>
<dbReference type="InterPro" id="IPR017441">
    <property type="entry name" value="Protein_kinase_ATP_BS"/>
</dbReference>
<accession>A0A6A1WG51</accession>
<dbReference type="EMBL" id="RXIC02000020">
    <property type="protein sequence ID" value="KAB1221840.1"/>
    <property type="molecule type" value="Genomic_DNA"/>
</dbReference>
<dbReference type="Proteomes" id="UP000516437">
    <property type="component" value="Chromosome 2"/>
</dbReference>
<dbReference type="GO" id="GO:0005524">
    <property type="term" value="F:ATP binding"/>
    <property type="evidence" value="ECO:0007669"/>
    <property type="project" value="UniProtKB-UniRule"/>
</dbReference>
<evidence type="ECO:0000313" key="7">
    <source>
        <dbReference type="EMBL" id="KAB1221840.1"/>
    </source>
</evidence>
<evidence type="ECO:0000256" key="3">
    <source>
        <dbReference type="ARBA" id="ARBA00023136"/>
    </source>
</evidence>
<protein>
    <submittedName>
        <fullName evidence="7">Serine/threonine-protein kinase PBS1</fullName>
    </submittedName>
</protein>
<keyword evidence="8" id="KW-1185">Reference proteome</keyword>
<reference evidence="7 8" key="1">
    <citation type="journal article" date="2019" name="Plant Biotechnol. J.">
        <title>The red bayberry genome and genetic basis of sex determination.</title>
        <authorList>
            <person name="Jia H.M."/>
            <person name="Jia H.J."/>
            <person name="Cai Q.L."/>
            <person name="Wang Y."/>
            <person name="Zhao H.B."/>
            <person name="Yang W.F."/>
            <person name="Wang G.Y."/>
            <person name="Li Y.H."/>
            <person name="Zhan D.L."/>
            <person name="Shen Y.T."/>
            <person name="Niu Q.F."/>
            <person name="Chang L."/>
            <person name="Qiu J."/>
            <person name="Zhao L."/>
            <person name="Xie H.B."/>
            <person name="Fu W.Y."/>
            <person name="Jin J."/>
            <person name="Li X.W."/>
            <person name="Jiao Y."/>
            <person name="Zhou C.C."/>
            <person name="Tu T."/>
            <person name="Chai C.Y."/>
            <person name="Gao J.L."/>
            <person name="Fan L.J."/>
            <person name="van de Weg E."/>
            <person name="Wang J.Y."/>
            <person name="Gao Z.S."/>
        </authorList>
    </citation>
    <scope>NUCLEOTIDE SEQUENCE [LARGE SCALE GENOMIC DNA]</scope>
    <source>
        <tissue evidence="7">Leaves</tissue>
    </source>
</reference>
<evidence type="ECO:0000259" key="6">
    <source>
        <dbReference type="PROSITE" id="PS50011"/>
    </source>
</evidence>
<proteinExistence type="predicted"/>
<keyword evidence="4" id="KW-0449">Lipoprotein</keyword>
<dbReference type="PANTHER" id="PTHR47985">
    <property type="entry name" value="OS07G0668900 PROTEIN"/>
    <property type="match status" value="1"/>
</dbReference>
<dbReference type="PROSITE" id="PS00107">
    <property type="entry name" value="PROTEIN_KINASE_ATP"/>
    <property type="match status" value="1"/>
</dbReference>
<dbReference type="Pfam" id="PF07714">
    <property type="entry name" value="PK_Tyr_Ser-Thr"/>
    <property type="match status" value="1"/>
</dbReference>
<dbReference type="InterPro" id="IPR000719">
    <property type="entry name" value="Prot_kinase_dom"/>
</dbReference>
<evidence type="ECO:0000313" key="8">
    <source>
        <dbReference type="Proteomes" id="UP000516437"/>
    </source>
</evidence>
<dbReference type="Gene3D" id="3.30.200.20">
    <property type="entry name" value="Phosphorylase Kinase, domain 1"/>
    <property type="match status" value="1"/>
</dbReference>
<comment type="caution">
    <text evidence="7">The sequence shown here is derived from an EMBL/GenBank/DDBJ whole genome shotgun (WGS) entry which is preliminary data.</text>
</comment>
<keyword evidence="7" id="KW-0418">Kinase</keyword>
<dbReference type="SUPFAM" id="SSF56112">
    <property type="entry name" value="Protein kinase-like (PK-like)"/>
    <property type="match status" value="1"/>
</dbReference>
<dbReference type="GO" id="GO:0004674">
    <property type="term" value="F:protein serine/threonine kinase activity"/>
    <property type="evidence" value="ECO:0007669"/>
    <property type="project" value="UniProtKB-KW"/>
</dbReference>
<name>A0A6A1WG51_9ROSI</name>